<dbReference type="AlphaFoldDB" id="A0A1C7MPW3"/>
<evidence type="ECO:0000256" key="1">
    <source>
        <dbReference type="SAM" id="MobiDB-lite"/>
    </source>
</evidence>
<dbReference type="OrthoDB" id="2793122at2759"/>
<accession>A0A1C7MPW3</accession>
<keyword evidence="3" id="KW-1185">Reference proteome</keyword>
<evidence type="ECO:0000313" key="2">
    <source>
        <dbReference type="EMBL" id="OBZ78863.1"/>
    </source>
</evidence>
<evidence type="ECO:0000313" key="3">
    <source>
        <dbReference type="Proteomes" id="UP000092993"/>
    </source>
</evidence>
<feature type="region of interest" description="Disordered" evidence="1">
    <location>
        <begin position="69"/>
        <end position="107"/>
    </location>
</feature>
<gene>
    <name evidence="2" type="ORF">A0H81_01353</name>
</gene>
<feature type="compositionally biased region" description="Basic and acidic residues" evidence="1">
    <location>
        <begin position="98"/>
        <end position="107"/>
    </location>
</feature>
<sequence>MSEYECHVAGRAWSCALNGEVEDGRLLMSHRFLARSTVVTYGEEAGELDVDTPSRLPTRRIDWRSRGPVARAGEARAGGASRQPWYRRTSGKPYQSREMGRGERGRSEAGHLCAARKLATERRLAGNAGALDQIDGKAKGDEFEVQRFARDGGNDGGWISRIASRLGGRMWHASGDGARYALLRPPLFPIPTSLCPLTTLYYSLSTTPTSPFAIPRSVTLIVPTSAHPLPVTMHAPSSAIAPSSSPATAPCHQPCGAPAPAASPEARDSPQCCHCGWRGAHAPTCPFK</sequence>
<dbReference type="EMBL" id="LUGG01000001">
    <property type="protein sequence ID" value="OBZ78863.1"/>
    <property type="molecule type" value="Genomic_DNA"/>
</dbReference>
<feature type="compositionally biased region" description="Low complexity" evidence="1">
    <location>
        <begin position="69"/>
        <end position="82"/>
    </location>
</feature>
<protein>
    <submittedName>
        <fullName evidence="2">Uncharacterized protein</fullName>
    </submittedName>
</protein>
<name>A0A1C7MPW3_GRIFR</name>
<organism evidence="2 3">
    <name type="scientific">Grifola frondosa</name>
    <name type="common">Maitake</name>
    <name type="synonym">Polyporus frondosus</name>
    <dbReference type="NCBI Taxonomy" id="5627"/>
    <lineage>
        <taxon>Eukaryota</taxon>
        <taxon>Fungi</taxon>
        <taxon>Dikarya</taxon>
        <taxon>Basidiomycota</taxon>
        <taxon>Agaricomycotina</taxon>
        <taxon>Agaricomycetes</taxon>
        <taxon>Polyporales</taxon>
        <taxon>Grifolaceae</taxon>
        <taxon>Grifola</taxon>
    </lineage>
</organism>
<proteinExistence type="predicted"/>
<dbReference type="Proteomes" id="UP000092993">
    <property type="component" value="Unassembled WGS sequence"/>
</dbReference>
<comment type="caution">
    <text evidence="2">The sequence shown here is derived from an EMBL/GenBank/DDBJ whole genome shotgun (WGS) entry which is preliminary data.</text>
</comment>
<reference evidence="2 3" key="1">
    <citation type="submission" date="2016-03" db="EMBL/GenBank/DDBJ databases">
        <title>Whole genome sequencing of Grifola frondosa 9006-11.</title>
        <authorList>
            <person name="Min B."/>
            <person name="Park H."/>
            <person name="Kim J.-G."/>
            <person name="Cho H."/>
            <person name="Oh Y.-L."/>
            <person name="Kong W.-S."/>
            <person name="Choi I.-G."/>
        </authorList>
    </citation>
    <scope>NUCLEOTIDE SEQUENCE [LARGE SCALE GENOMIC DNA]</scope>
    <source>
        <strain evidence="2 3">9006-11</strain>
    </source>
</reference>